<dbReference type="AlphaFoldDB" id="A0AAV2CZG4"/>
<keyword evidence="2" id="KW-1185">Reference proteome</keyword>
<dbReference type="EMBL" id="OZ034814">
    <property type="protein sequence ID" value="CAL1361484.1"/>
    <property type="molecule type" value="Genomic_DNA"/>
</dbReference>
<gene>
    <name evidence="1" type="ORF">LTRI10_LOCUS8857</name>
</gene>
<organism evidence="1 2">
    <name type="scientific">Linum trigynum</name>
    <dbReference type="NCBI Taxonomy" id="586398"/>
    <lineage>
        <taxon>Eukaryota</taxon>
        <taxon>Viridiplantae</taxon>
        <taxon>Streptophyta</taxon>
        <taxon>Embryophyta</taxon>
        <taxon>Tracheophyta</taxon>
        <taxon>Spermatophyta</taxon>
        <taxon>Magnoliopsida</taxon>
        <taxon>eudicotyledons</taxon>
        <taxon>Gunneridae</taxon>
        <taxon>Pentapetalae</taxon>
        <taxon>rosids</taxon>
        <taxon>fabids</taxon>
        <taxon>Malpighiales</taxon>
        <taxon>Linaceae</taxon>
        <taxon>Linum</taxon>
    </lineage>
</organism>
<protein>
    <submittedName>
        <fullName evidence="1">Uncharacterized protein</fullName>
    </submittedName>
</protein>
<dbReference type="Proteomes" id="UP001497516">
    <property type="component" value="Chromosome 10"/>
</dbReference>
<evidence type="ECO:0000313" key="1">
    <source>
        <dbReference type="EMBL" id="CAL1361484.1"/>
    </source>
</evidence>
<accession>A0AAV2CZG4</accession>
<name>A0AAV2CZG4_9ROSI</name>
<sequence length="88" mass="10079">MKLRYLAYHGEGFLDVPPWSPKHTPSMIVAYELQISCFVRSHLVSKHLPKLMGDKDPSNFSLALRHHAIRLNDVRSSRTAISKPILKE</sequence>
<evidence type="ECO:0000313" key="2">
    <source>
        <dbReference type="Proteomes" id="UP001497516"/>
    </source>
</evidence>
<proteinExistence type="predicted"/>
<reference evidence="1 2" key="1">
    <citation type="submission" date="2024-04" db="EMBL/GenBank/DDBJ databases">
        <authorList>
            <person name="Fracassetti M."/>
        </authorList>
    </citation>
    <scope>NUCLEOTIDE SEQUENCE [LARGE SCALE GENOMIC DNA]</scope>
</reference>